<accession>A0A1J4L591</accession>
<proteinExistence type="predicted"/>
<comment type="caution">
    <text evidence="1">The sequence shown here is derived from an EMBL/GenBank/DDBJ whole genome shotgun (WGS) entry which is preliminary data.</text>
</comment>
<sequence>MIHHLRRRLSEFITTVKTPSDILKVVSKASEFTEEISSDNAKDLFDFNSKPGKIMRQPSHIVHPGTSPSPSTLYNQKAALILIIPVEFIPNEVFNWGQKLIPFLDSYEQIISSGLMMRLAKSSIILNQAGTILETFAWIIGRHEWIICPYLYLSASSKIPIDFDIKKLTQFSRVDCMTFYYAGINYLMLRLYEKALISFLHSLEILNFSDFSKNVSSHLFLTCFLLHFEEEQARLLIHSKNEIDEDVLNLFSYSIDSIESLPFSNIGELLITEINEELKRRKLYKISQTALRIPLDLLLHKIGIETDEEIFENLSNLQDEGKIKYKNLNGIIRFYQPDMKKQIEEQNETISKILEIVNNFNIEYFLSNKSTKPTLTNIKKAISEMC</sequence>
<name>A0A1J4L591_9EUKA</name>
<organism evidence="1 2">
    <name type="scientific">Tritrichomonas foetus</name>
    <dbReference type="NCBI Taxonomy" id="1144522"/>
    <lineage>
        <taxon>Eukaryota</taxon>
        <taxon>Metamonada</taxon>
        <taxon>Parabasalia</taxon>
        <taxon>Tritrichomonadida</taxon>
        <taxon>Tritrichomonadidae</taxon>
        <taxon>Tritrichomonas</taxon>
    </lineage>
</organism>
<evidence type="ECO:0008006" key="3">
    <source>
        <dbReference type="Google" id="ProtNLM"/>
    </source>
</evidence>
<dbReference type="GeneID" id="94848387"/>
<dbReference type="Proteomes" id="UP000179807">
    <property type="component" value="Unassembled WGS sequence"/>
</dbReference>
<dbReference type="EMBL" id="MLAK01000036">
    <property type="protein sequence ID" value="OHT17101.1"/>
    <property type="molecule type" value="Genomic_DNA"/>
</dbReference>
<gene>
    <name evidence="1" type="ORF">TRFO_41284</name>
</gene>
<reference evidence="1" key="1">
    <citation type="submission" date="2016-10" db="EMBL/GenBank/DDBJ databases">
        <authorList>
            <person name="Benchimol M."/>
            <person name="Almeida L.G."/>
            <person name="Vasconcelos A.T."/>
            <person name="Perreira-Neves A."/>
            <person name="Rosa I.A."/>
            <person name="Tasca T."/>
            <person name="Bogo M.R."/>
            <person name="de Souza W."/>
        </authorList>
    </citation>
    <scope>NUCLEOTIDE SEQUENCE [LARGE SCALE GENOMIC DNA]</scope>
    <source>
        <strain evidence="1">K</strain>
    </source>
</reference>
<protein>
    <recommendedName>
        <fullName evidence="3">PCI domain-containing protein</fullName>
    </recommendedName>
</protein>
<dbReference type="AlphaFoldDB" id="A0A1J4L591"/>
<keyword evidence="2" id="KW-1185">Reference proteome</keyword>
<dbReference type="RefSeq" id="XP_068370237.1">
    <property type="nucleotide sequence ID" value="XM_068513683.1"/>
</dbReference>
<evidence type="ECO:0000313" key="1">
    <source>
        <dbReference type="EMBL" id="OHT17101.1"/>
    </source>
</evidence>
<evidence type="ECO:0000313" key="2">
    <source>
        <dbReference type="Proteomes" id="UP000179807"/>
    </source>
</evidence>
<dbReference type="VEuPathDB" id="TrichDB:TRFO_41284"/>